<evidence type="ECO:0000313" key="2">
    <source>
        <dbReference type="EMBL" id="MXN64671.1"/>
    </source>
</evidence>
<keyword evidence="3" id="KW-1185">Reference proteome</keyword>
<evidence type="ECO:0000259" key="1">
    <source>
        <dbReference type="Pfam" id="PF02627"/>
    </source>
</evidence>
<gene>
    <name evidence="2" type="primary">pcaC</name>
    <name evidence="2" type="ORF">GR183_07120</name>
</gene>
<dbReference type="Proteomes" id="UP000433101">
    <property type="component" value="Unassembled WGS sequence"/>
</dbReference>
<dbReference type="GO" id="GO:0051920">
    <property type="term" value="F:peroxiredoxin activity"/>
    <property type="evidence" value="ECO:0007669"/>
    <property type="project" value="InterPro"/>
</dbReference>
<dbReference type="EMBL" id="WUMV01000003">
    <property type="protein sequence ID" value="MXN64671.1"/>
    <property type="molecule type" value="Genomic_DNA"/>
</dbReference>
<dbReference type="InterPro" id="IPR029032">
    <property type="entry name" value="AhpD-like"/>
</dbReference>
<accession>A0A7X3LT90</accession>
<dbReference type="Gene3D" id="1.20.1290.10">
    <property type="entry name" value="AhpD-like"/>
    <property type="match status" value="1"/>
</dbReference>
<dbReference type="InterPro" id="IPR052512">
    <property type="entry name" value="4CMD/NDH-1_regulator"/>
</dbReference>
<dbReference type="GO" id="GO:0047575">
    <property type="term" value="F:4-carboxymuconolactone decarboxylase activity"/>
    <property type="evidence" value="ECO:0007669"/>
    <property type="project" value="UniProtKB-EC"/>
</dbReference>
<dbReference type="InterPro" id="IPR003779">
    <property type="entry name" value="CMD-like"/>
</dbReference>
<reference evidence="2 3" key="1">
    <citation type="submission" date="2019-12" db="EMBL/GenBank/DDBJ databases">
        <authorList>
            <person name="Li M."/>
        </authorList>
    </citation>
    <scope>NUCLEOTIDE SEQUENCE [LARGE SCALE GENOMIC DNA]</scope>
    <source>
        <strain evidence="2 3">GBMRC 2046</strain>
    </source>
</reference>
<dbReference type="AlphaFoldDB" id="A0A7X3LT90"/>
<dbReference type="PANTHER" id="PTHR33570:SF2">
    <property type="entry name" value="CARBOXYMUCONOLACTONE DECARBOXYLASE-LIKE DOMAIN-CONTAINING PROTEIN"/>
    <property type="match status" value="1"/>
</dbReference>
<keyword evidence="2" id="KW-0456">Lyase</keyword>
<evidence type="ECO:0000313" key="3">
    <source>
        <dbReference type="Proteomes" id="UP000433101"/>
    </source>
</evidence>
<name>A0A7X3LT90_9HYPH</name>
<dbReference type="NCBIfam" id="TIGR02425">
    <property type="entry name" value="decarb_PcaC"/>
    <property type="match status" value="1"/>
</dbReference>
<proteinExistence type="predicted"/>
<sequence length="150" mass="16564">MCRGTRKGRRGDRSVFQGVRRVSETRFEAGMRTRRSVLGDAHVDRAEARKTSFDEPFQTLITESAWGTVWASDGLTKRERSLITIALLAALGHDEEVAMHCRATRNTGATPEDVREALQHVAIYAGVPAANRAIKIAKSVFEPEAGKGRE</sequence>
<dbReference type="SUPFAM" id="SSF69118">
    <property type="entry name" value="AhpD-like"/>
    <property type="match status" value="1"/>
</dbReference>
<dbReference type="Pfam" id="PF02627">
    <property type="entry name" value="CMD"/>
    <property type="match status" value="1"/>
</dbReference>
<dbReference type="InterPro" id="IPR012788">
    <property type="entry name" value="Decarb_PcaC"/>
</dbReference>
<dbReference type="EC" id="4.1.1.44" evidence="2"/>
<organism evidence="2 3">
    <name type="scientific">Stappia sediminis</name>
    <dbReference type="NCBI Taxonomy" id="2692190"/>
    <lineage>
        <taxon>Bacteria</taxon>
        <taxon>Pseudomonadati</taxon>
        <taxon>Pseudomonadota</taxon>
        <taxon>Alphaproteobacteria</taxon>
        <taxon>Hyphomicrobiales</taxon>
        <taxon>Stappiaceae</taxon>
        <taxon>Stappia</taxon>
    </lineage>
</organism>
<dbReference type="PANTHER" id="PTHR33570">
    <property type="entry name" value="4-CARBOXYMUCONOLACTONE DECARBOXYLASE FAMILY PROTEIN"/>
    <property type="match status" value="1"/>
</dbReference>
<comment type="caution">
    <text evidence="2">The sequence shown here is derived from an EMBL/GenBank/DDBJ whole genome shotgun (WGS) entry which is preliminary data.</text>
</comment>
<protein>
    <submittedName>
        <fullName evidence="2">4-carboxymuconolactone decarboxylase</fullName>
        <ecNumber evidence="2">4.1.1.44</ecNumber>
    </submittedName>
</protein>
<feature type="domain" description="Carboxymuconolactone decarboxylase-like" evidence="1">
    <location>
        <begin position="57"/>
        <end position="138"/>
    </location>
</feature>
<dbReference type="RefSeq" id="WP_160774931.1">
    <property type="nucleotide sequence ID" value="NZ_WUMV01000003.1"/>
</dbReference>